<name>A0A1U9Z0B4_9HYPH</name>
<feature type="transmembrane region" description="Helical" evidence="1">
    <location>
        <begin position="138"/>
        <end position="155"/>
    </location>
</feature>
<sequence>MKIYILKSLAALLNFLLISFVVRELPNDLAGDYILILGYIVLGALIVGLGIDTGVERYARRLLVAWSRLQLMLAILAISVVRTGLLFAFVALANFVHPGLLNVEGYAFALAFFTFWFTTLSSVLNGVLLYMASAISNLIRAALRFLIFVLPMSALSLDAMLTVELFSAGCAALYSVVVFMQRPIEISSTVPASRTVFRFLGWNYLSRLFLNLVSLNTVKILVLRSNHPNAVLFAYAIQLTESAEKFLPSVVLAGQYRPALSKAFDEGAFDHLRRRLRNLGLKSLASSSLMSLLQLAALPLAFILLQDENPAGFWPLIALCAAWLFVANFKFSLNIVSNVIEANHIQLFASFAIAVIFFGGVWANTITKPFSLMLWMLLCNLCYPFIWAAMARNILFSNGK</sequence>
<feature type="transmembrane region" description="Helical" evidence="1">
    <location>
        <begin position="345"/>
        <end position="366"/>
    </location>
</feature>
<feature type="transmembrane region" description="Helical" evidence="1">
    <location>
        <begin position="105"/>
        <end position="131"/>
    </location>
</feature>
<dbReference type="RefSeq" id="WP_018066151.1">
    <property type="nucleotide sequence ID" value="NZ_AQWH01000020.1"/>
</dbReference>
<evidence type="ECO:0000313" key="2">
    <source>
        <dbReference type="EMBL" id="AQZ51042.1"/>
    </source>
</evidence>
<proteinExistence type="predicted"/>
<gene>
    <name evidence="2" type="ORF">Mame_01695</name>
</gene>
<dbReference type="EMBL" id="CP020330">
    <property type="protein sequence ID" value="AQZ51042.1"/>
    <property type="molecule type" value="Genomic_DNA"/>
</dbReference>
<feature type="transmembrane region" description="Helical" evidence="1">
    <location>
        <begin position="372"/>
        <end position="390"/>
    </location>
</feature>
<reference evidence="2 3" key="1">
    <citation type="submission" date="2017-03" db="EMBL/GenBank/DDBJ databases">
        <title>Foreign affairs: Plasmid Transfer between Roseobacters and Rhizobia.</title>
        <authorList>
            <person name="Bartling P."/>
            <person name="Bunk B."/>
            <person name="Overmann J."/>
            <person name="Brinkmann H."/>
            <person name="Petersen J."/>
        </authorList>
    </citation>
    <scope>NUCLEOTIDE SEQUENCE [LARGE SCALE GENOMIC DNA]</scope>
    <source>
        <strain evidence="2 3">MACL11</strain>
    </source>
</reference>
<keyword evidence="1" id="KW-1133">Transmembrane helix</keyword>
<protein>
    <recommendedName>
        <fullName evidence="4">Polysaccharide biosynthesis protein</fullName>
    </recommendedName>
</protein>
<accession>A0A1U9Z0B4</accession>
<dbReference type="Proteomes" id="UP000191135">
    <property type="component" value="Chromosome"/>
</dbReference>
<dbReference type="AlphaFoldDB" id="A0A1U9Z0B4"/>
<organism evidence="2 3">
    <name type="scientific">Martelella mediterranea DSM 17316</name>
    <dbReference type="NCBI Taxonomy" id="1122214"/>
    <lineage>
        <taxon>Bacteria</taxon>
        <taxon>Pseudomonadati</taxon>
        <taxon>Pseudomonadota</taxon>
        <taxon>Alphaproteobacteria</taxon>
        <taxon>Hyphomicrobiales</taxon>
        <taxon>Aurantimonadaceae</taxon>
        <taxon>Martelella</taxon>
    </lineage>
</organism>
<evidence type="ECO:0008006" key="4">
    <source>
        <dbReference type="Google" id="ProtNLM"/>
    </source>
</evidence>
<keyword evidence="3" id="KW-1185">Reference proteome</keyword>
<feature type="transmembrane region" description="Helical" evidence="1">
    <location>
        <begin position="311"/>
        <end position="333"/>
    </location>
</feature>
<keyword evidence="1" id="KW-0812">Transmembrane</keyword>
<dbReference type="KEGG" id="mmed:Mame_01695"/>
<feature type="transmembrane region" description="Helical" evidence="1">
    <location>
        <begin position="161"/>
        <end position="180"/>
    </location>
</feature>
<dbReference type="STRING" id="1122214.Mame_01695"/>
<evidence type="ECO:0000313" key="3">
    <source>
        <dbReference type="Proteomes" id="UP000191135"/>
    </source>
</evidence>
<feature type="transmembrane region" description="Helical" evidence="1">
    <location>
        <begin position="283"/>
        <end position="305"/>
    </location>
</feature>
<feature type="transmembrane region" description="Helical" evidence="1">
    <location>
        <begin position="71"/>
        <end position="93"/>
    </location>
</feature>
<feature type="transmembrane region" description="Helical" evidence="1">
    <location>
        <begin position="33"/>
        <end position="51"/>
    </location>
</feature>
<keyword evidence="1" id="KW-0472">Membrane</keyword>
<evidence type="ECO:0000256" key="1">
    <source>
        <dbReference type="SAM" id="Phobius"/>
    </source>
</evidence>